<feature type="compositionally biased region" description="Polar residues" evidence="1">
    <location>
        <begin position="93"/>
        <end position="110"/>
    </location>
</feature>
<reference evidence="2" key="1">
    <citation type="submission" date="2020-04" db="EMBL/GenBank/DDBJ databases">
        <authorList>
            <person name="Chiriac C."/>
            <person name="Salcher M."/>
            <person name="Ghai R."/>
            <person name="Kavagutti S V."/>
        </authorList>
    </citation>
    <scope>NUCLEOTIDE SEQUENCE</scope>
</reference>
<accession>A0A6J5P1J9</accession>
<dbReference type="EMBL" id="LR796774">
    <property type="protein sequence ID" value="CAB4165157.1"/>
    <property type="molecule type" value="Genomic_DNA"/>
</dbReference>
<protein>
    <submittedName>
        <fullName evidence="2">Uncharacterized protein</fullName>
    </submittedName>
</protein>
<proteinExistence type="predicted"/>
<evidence type="ECO:0000256" key="1">
    <source>
        <dbReference type="SAM" id="MobiDB-lite"/>
    </source>
</evidence>
<gene>
    <name evidence="2" type="ORF">UFOVP817_39</name>
</gene>
<name>A0A6J5P1J9_9CAUD</name>
<feature type="region of interest" description="Disordered" evidence="1">
    <location>
        <begin position="70"/>
        <end position="126"/>
    </location>
</feature>
<organism evidence="2">
    <name type="scientific">uncultured Caudovirales phage</name>
    <dbReference type="NCBI Taxonomy" id="2100421"/>
    <lineage>
        <taxon>Viruses</taxon>
        <taxon>Duplodnaviria</taxon>
        <taxon>Heunggongvirae</taxon>
        <taxon>Uroviricota</taxon>
        <taxon>Caudoviricetes</taxon>
        <taxon>Peduoviridae</taxon>
        <taxon>Maltschvirus</taxon>
        <taxon>Maltschvirus maltsch</taxon>
    </lineage>
</organism>
<evidence type="ECO:0000313" key="2">
    <source>
        <dbReference type="EMBL" id="CAB4165157.1"/>
    </source>
</evidence>
<sequence length="126" mass="13954">MKKLNLSFSLLQLQGAVRATIKGEDCVVIRLAKSRAKPHQNGKVYLNLEAVTNKNGEDQYGNTHFVCEPSTKEERESGAERLPIIGNGKEWSNEGQAGHQSAPPQRTTRNIPRAQPQEDTGDDIPF</sequence>
<feature type="compositionally biased region" description="Basic and acidic residues" evidence="1">
    <location>
        <begin position="70"/>
        <end position="79"/>
    </location>
</feature>